<feature type="non-terminal residue" evidence="1">
    <location>
        <position position="147"/>
    </location>
</feature>
<dbReference type="EMBL" id="BARV01009446">
    <property type="protein sequence ID" value="GAI16172.1"/>
    <property type="molecule type" value="Genomic_DNA"/>
</dbReference>
<accession>X1LA22</accession>
<protein>
    <submittedName>
        <fullName evidence="1">Uncharacterized protein</fullName>
    </submittedName>
</protein>
<organism evidence="1">
    <name type="scientific">marine sediment metagenome</name>
    <dbReference type="NCBI Taxonomy" id="412755"/>
    <lineage>
        <taxon>unclassified sequences</taxon>
        <taxon>metagenomes</taxon>
        <taxon>ecological metagenomes</taxon>
    </lineage>
</organism>
<evidence type="ECO:0000313" key="1">
    <source>
        <dbReference type="EMBL" id="GAI16172.1"/>
    </source>
</evidence>
<gene>
    <name evidence="1" type="ORF">S06H3_18628</name>
</gene>
<comment type="caution">
    <text evidence="1">The sequence shown here is derived from an EMBL/GenBank/DDBJ whole genome shotgun (WGS) entry which is preliminary data.</text>
</comment>
<sequence length="147" mass="16605">MTLSPDESNPNIDIIKKLKLLLLYKSTNPLDRARHAQRLLSFFESIFTSGSTGAIFLYLLDRGAATSWLIQVDLEIPEATAYQSMKRLRAMKLITPEWRIPKQKGSKGGPRPVVWALLDSSVEDVARAARDHQRAQSPNYRVAEKLV</sequence>
<dbReference type="AlphaFoldDB" id="X1LA22"/>
<reference evidence="1" key="1">
    <citation type="journal article" date="2014" name="Front. Microbiol.">
        <title>High frequency of phylogenetically diverse reductive dehalogenase-homologous genes in deep subseafloor sedimentary metagenomes.</title>
        <authorList>
            <person name="Kawai M."/>
            <person name="Futagami T."/>
            <person name="Toyoda A."/>
            <person name="Takaki Y."/>
            <person name="Nishi S."/>
            <person name="Hori S."/>
            <person name="Arai W."/>
            <person name="Tsubouchi T."/>
            <person name="Morono Y."/>
            <person name="Uchiyama I."/>
            <person name="Ito T."/>
            <person name="Fujiyama A."/>
            <person name="Inagaki F."/>
            <person name="Takami H."/>
        </authorList>
    </citation>
    <scope>NUCLEOTIDE SEQUENCE</scope>
    <source>
        <strain evidence="1">Expedition CK06-06</strain>
    </source>
</reference>
<name>X1LA22_9ZZZZ</name>
<proteinExistence type="predicted"/>